<evidence type="ECO:0000256" key="1">
    <source>
        <dbReference type="SAM" id="MobiDB-lite"/>
    </source>
</evidence>
<evidence type="ECO:0000313" key="5">
    <source>
        <dbReference type="Proteomes" id="UP000054821"/>
    </source>
</evidence>
<evidence type="ECO:0000259" key="3">
    <source>
        <dbReference type="Pfam" id="PF00578"/>
    </source>
</evidence>
<dbReference type="AlphaFoldDB" id="A0A2P4ZK66"/>
<sequence>SIVPRRISHKWGLAWLRCCTLQSIAFTFSQSWEFASFFIAFDARDMPVTRATANRSASTVRKAKSAPAEVSKPSRERKAKVTKKTGPVKVNKGKSDESTTFHLSIGSKIPSTDNFGGELYFCDGTKTSLKQLVDKSRNGVIVYVYPKPWDDDAYEVYGEFEHAQLDWEPAELDTIGVSPDSASSTAAFVKEKDTRLPLLSNPSGSLSKAMSLTSPRGNMIQGAFIISKSGILLALTVIEQREEESNE</sequence>
<comment type="caution">
    <text evidence="4">The sequence shown here is derived from an EMBL/GenBank/DDBJ whole genome shotgun (WGS) entry which is preliminary data.</text>
</comment>
<feature type="domain" description="Alkyl hydroperoxide reductase subunit C/ Thiol specific antioxidant" evidence="3">
    <location>
        <begin position="122"/>
        <end position="232"/>
    </location>
</feature>
<keyword evidence="4" id="KW-0560">Oxidoreductase</keyword>
<dbReference type="EMBL" id="JPDN02000022">
    <property type="protein sequence ID" value="PON24690.1"/>
    <property type="molecule type" value="Genomic_DNA"/>
</dbReference>
<feature type="non-terminal residue" evidence="4">
    <location>
        <position position="1"/>
    </location>
</feature>
<feature type="region of interest" description="Disordered" evidence="1">
    <location>
        <begin position="57"/>
        <end position="95"/>
    </location>
</feature>
<dbReference type="InterPro" id="IPR000866">
    <property type="entry name" value="AhpC/TSA"/>
</dbReference>
<dbReference type="Proteomes" id="UP000054821">
    <property type="component" value="Unassembled WGS sequence"/>
</dbReference>
<accession>A0A2P4ZK66</accession>
<dbReference type="SUPFAM" id="SSF52833">
    <property type="entry name" value="Thioredoxin-like"/>
    <property type="match status" value="1"/>
</dbReference>
<dbReference type="RefSeq" id="XP_024405383.1">
    <property type="nucleotide sequence ID" value="XM_024549909.1"/>
</dbReference>
<dbReference type="STRING" id="398673.A0A2P4ZK66"/>
<gene>
    <name evidence="4" type="ORF">TGAM01_v206620</name>
</gene>
<organism evidence="4 5">
    <name type="scientific">Trichoderma gamsii</name>
    <dbReference type="NCBI Taxonomy" id="398673"/>
    <lineage>
        <taxon>Eukaryota</taxon>
        <taxon>Fungi</taxon>
        <taxon>Dikarya</taxon>
        <taxon>Ascomycota</taxon>
        <taxon>Pezizomycotina</taxon>
        <taxon>Sordariomycetes</taxon>
        <taxon>Hypocreomycetidae</taxon>
        <taxon>Hypocreales</taxon>
        <taxon>Hypocreaceae</taxon>
        <taxon>Trichoderma</taxon>
    </lineage>
</organism>
<proteinExistence type="predicted"/>
<protein>
    <submittedName>
        <fullName evidence="4">Thioredoxin peroxidase</fullName>
    </submittedName>
</protein>
<dbReference type="Pfam" id="PF00578">
    <property type="entry name" value="AhpC-TSA"/>
    <property type="match status" value="1"/>
</dbReference>
<keyword evidence="5" id="KW-1185">Reference proteome</keyword>
<name>A0A2P4ZK66_9HYPO</name>
<keyword evidence="2" id="KW-0732">Signal</keyword>
<feature type="signal peptide" evidence="2">
    <location>
        <begin position="1"/>
        <end position="25"/>
    </location>
</feature>
<dbReference type="Gene3D" id="3.40.30.10">
    <property type="entry name" value="Glutaredoxin"/>
    <property type="match status" value="1"/>
</dbReference>
<dbReference type="GO" id="GO:0004601">
    <property type="term" value="F:peroxidase activity"/>
    <property type="evidence" value="ECO:0007669"/>
    <property type="project" value="UniProtKB-KW"/>
</dbReference>
<feature type="chain" id="PRO_5015108267" evidence="2">
    <location>
        <begin position="26"/>
        <end position="247"/>
    </location>
</feature>
<evidence type="ECO:0000313" key="4">
    <source>
        <dbReference type="EMBL" id="PON24690.1"/>
    </source>
</evidence>
<keyword evidence="4" id="KW-0575">Peroxidase</keyword>
<dbReference type="GeneID" id="36347653"/>
<dbReference type="InterPro" id="IPR036249">
    <property type="entry name" value="Thioredoxin-like_sf"/>
</dbReference>
<evidence type="ECO:0000256" key="2">
    <source>
        <dbReference type="SAM" id="SignalP"/>
    </source>
</evidence>
<reference evidence="4 5" key="1">
    <citation type="journal article" date="2016" name="Genome Announc.">
        <title>Draft Whole-Genome Sequence of Trichoderma gamsii T6085, a Promising Biocontrol Agent of Fusarium Head Blight on Wheat.</title>
        <authorList>
            <person name="Baroncelli R."/>
            <person name="Zapparata A."/>
            <person name="Piaggeschi G."/>
            <person name="Sarrocco S."/>
            <person name="Vannacci G."/>
        </authorList>
    </citation>
    <scope>NUCLEOTIDE SEQUENCE [LARGE SCALE GENOMIC DNA]</scope>
    <source>
        <strain evidence="4 5">T6085</strain>
    </source>
</reference>